<protein>
    <submittedName>
        <fullName evidence="2">Uncharacterized protein</fullName>
    </submittedName>
</protein>
<dbReference type="AlphaFoldDB" id="A0A3P3DLF4"/>
<proteinExistence type="predicted"/>
<name>A0A3P3DLF4_9RHOB</name>
<feature type="transmembrane region" description="Helical" evidence="1">
    <location>
        <begin position="79"/>
        <end position="101"/>
    </location>
</feature>
<comment type="caution">
    <text evidence="2">The sequence shown here is derived from an EMBL/GenBank/DDBJ whole genome shotgun (WGS) entry which is preliminary data.</text>
</comment>
<gene>
    <name evidence="2" type="ORF">EG244_10230</name>
</gene>
<dbReference type="Proteomes" id="UP000282125">
    <property type="component" value="Unassembled WGS sequence"/>
</dbReference>
<dbReference type="EMBL" id="RRAZ01000013">
    <property type="protein sequence ID" value="RRH74452.1"/>
    <property type="molecule type" value="Genomic_DNA"/>
</dbReference>
<keyword evidence="1" id="KW-0472">Membrane</keyword>
<organism evidence="2 3">
    <name type="scientific">Falsigemmobacter faecalis</name>
    <dbReference type="NCBI Taxonomy" id="2488730"/>
    <lineage>
        <taxon>Bacteria</taxon>
        <taxon>Pseudomonadati</taxon>
        <taxon>Pseudomonadota</taxon>
        <taxon>Alphaproteobacteria</taxon>
        <taxon>Rhodobacterales</taxon>
        <taxon>Paracoccaceae</taxon>
        <taxon>Falsigemmobacter</taxon>
    </lineage>
</organism>
<keyword evidence="1" id="KW-0812">Transmembrane</keyword>
<keyword evidence="3" id="KW-1185">Reference proteome</keyword>
<reference evidence="2 3" key="1">
    <citation type="submission" date="2018-11" db="EMBL/GenBank/DDBJ databases">
        <title>Gemmobacter sp. nov., YIM 102744-1 draft genome.</title>
        <authorList>
            <person name="Li G."/>
            <person name="Jiang Y."/>
        </authorList>
    </citation>
    <scope>NUCLEOTIDE SEQUENCE [LARGE SCALE GENOMIC DNA]</scope>
    <source>
        <strain evidence="2 3">YIM 102744-1</strain>
    </source>
</reference>
<feature type="transmembrane region" description="Helical" evidence="1">
    <location>
        <begin position="49"/>
        <end position="67"/>
    </location>
</feature>
<sequence length="120" mass="12970">MTSIKKQTITRWLAITAGACLISYAAQTLALMATLSALQALEVYDANTMPFIIGFALLVAMGSGFWLARQSRTATIIEYSTLTAAILFITSAIVMALVTLWEIELAKTQLILPGPHLEPP</sequence>
<evidence type="ECO:0000256" key="1">
    <source>
        <dbReference type="SAM" id="Phobius"/>
    </source>
</evidence>
<evidence type="ECO:0000313" key="3">
    <source>
        <dbReference type="Proteomes" id="UP000282125"/>
    </source>
</evidence>
<dbReference type="RefSeq" id="WP_124964907.1">
    <property type="nucleotide sequence ID" value="NZ_RRAZ01000013.1"/>
</dbReference>
<accession>A0A3P3DLF4</accession>
<keyword evidence="1" id="KW-1133">Transmembrane helix</keyword>
<evidence type="ECO:0000313" key="2">
    <source>
        <dbReference type="EMBL" id="RRH74452.1"/>
    </source>
</evidence>
<feature type="transmembrane region" description="Helical" evidence="1">
    <location>
        <begin position="12"/>
        <end position="37"/>
    </location>
</feature>